<proteinExistence type="predicted"/>
<dbReference type="PANTHER" id="PTHR44119">
    <property type="entry name" value="MAGNESIUM-CHELATASE SUBUNIT CHLH, CHLOROPLASTIC"/>
    <property type="match status" value="1"/>
</dbReference>
<dbReference type="Proteomes" id="UP000248039">
    <property type="component" value="Unassembled WGS sequence"/>
</dbReference>
<dbReference type="InterPro" id="IPR003672">
    <property type="entry name" value="CobN/Mg_chltase"/>
</dbReference>
<evidence type="ECO:0000313" key="2">
    <source>
        <dbReference type="EMBL" id="PYC62588.1"/>
    </source>
</evidence>
<protein>
    <recommendedName>
        <fullName evidence="1">CobN/magnesium chelatase domain-containing protein</fullName>
    </recommendedName>
</protein>
<keyword evidence="3" id="KW-1185">Reference proteome</keyword>
<feature type="domain" description="CobN/magnesium chelatase" evidence="1">
    <location>
        <begin position="1"/>
        <end position="109"/>
    </location>
</feature>
<dbReference type="AlphaFoldDB" id="A0A2V4N440"/>
<organism evidence="2 3">
    <name type="scientific">Streptomyces tateyamensis</name>
    <dbReference type="NCBI Taxonomy" id="565073"/>
    <lineage>
        <taxon>Bacteria</taxon>
        <taxon>Bacillati</taxon>
        <taxon>Actinomycetota</taxon>
        <taxon>Actinomycetes</taxon>
        <taxon>Kitasatosporales</taxon>
        <taxon>Streptomycetaceae</taxon>
        <taxon>Streptomyces</taxon>
    </lineage>
</organism>
<feature type="non-terminal residue" evidence="2">
    <location>
        <position position="113"/>
    </location>
</feature>
<dbReference type="RefSeq" id="WP_146259334.1">
    <property type="nucleotide sequence ID" value="NZ_PYBW01000291.1"/>
</dbReference>
<gene>
    <name evidence="2" type="ORF">C7C46_33390</name>
</gene>
<evidence type="ECO:0000313" key="3">
    <source>
        <dbReference type="Proteomes" id="UP000248039"/>
    </source>
</evidence>
<dbReference type="EMBL" id="PYBW01000291">
    <property type="protein sequence ID" value="PYC62588.1"/>
    <property type="molecule type" value="Genomic_DNA"/>
</dbReference>
<accession>A0A2V4N440</accession>
<name>A0A2V4N440_9ACTN</name>
<sequence length="113" mass="12361">RAARVAGIAVRHARLRHLPPAERRLALVLSAYPTKHARVGNAVGLDTPASAARLLRRLREEGWELGEGFPGMEPTEGEHEGDALIKALIEAGGYDQDWLTEDQLARNPVRIPA</sequence>
<comment type="caution">
    <text evidence="2">The sequence shown here is derived from an EMBL/GenBank/DDBJ whole genome shotgun (WGS) entry which is preliminary data.</text>
</comment>
<evidence type="ECO:0000259" key="1">
    <source>
        <dbReference type="Pfam" id="PF02514"/>
    </source>
</evidence>
<dbReference type="Pfam" id="PF02514">
    <property type="entry name" value="CobN-Mg_chel"/>
    <property type="match status" value="1"/>
</dbReference>
<dbReference type="OrthoDB" id="9757976at2"/>
<feature type="non-terminal residue" evidence="2">
    <location>
        <position position="1"/>
    </location>
</feature>
<dbReference type="PANTHER" id="PTHR44119:SF4">
    <property type="entry name" value="AEROBIC COBALTOCHELATASE SUBUNIT COBN"/>
    <property type="match status" value="1"/>
</dbReference>
<reference evidence="2 3" key="1">
    <citation type="submission" date="2018-03" db="EMBL/GenBank/DDBJ databases">
        <title>Bioinformatic expansion and discovery of thiopeptide antibiotics.</title>
        <authorList>
            <person name="Schwalen C.J."/>
            <person name="Hudson G.A."/>
            <person name="Mitchell D.A."/>
        </authorList>
    </citation>
    <scope>NUCLEOTIDE SEQUENCE [LARGE SCALE GENOMIC DNA]</scope>
    <source>
        <strain evidence="2 3">ATCC 21389</strain>
    </source>
</reference>